<accession>A0AAW1YRQ2</accession>
<dbReference type="EMBL" id="JBEDUW010000001">
    <property type="protein sequence ID" value="KAK9951145.1"/>
    <property type="molecule type" value="Genomic_DNA"/>
</dbReference>
<evidence type="ECO:0000313" key="1">
    <source>
        <dbReference type="EMBL" id="KAK9951145.1"/>
    </source>
</evidence>
<comment type="caution">
    <text evidence="1">The sequence shown here is derived from an EMBL/GenBank/DDBJ whole genome shotgun (WGS) entry which is preliminary data.</text>
</comment>
<dbReference type="Proteomes" id="UP001457282">
    <property type="component" value="Unassembled WGS sequence"/>
</dbReference>
<dbReference type="Pfam" id="PF14009">
    <property type="entry name" value="PADRE"/>
    <property type="match status" value="1"/>
</dbReference>
<protein>
    <submittedName>
        <fullName evidence="1">Uncharacterized protein</fullName>
    </submittedName>
</protein>
<name>A0AAW1YRQ2_RUBAR</name>
<gene>
    <name evidence="1" type="ORF">M0R45_006605</name>
</gene>
<dbReference type="AlphaFoldDB" id="A0AAW1YRQ2"/>
<dbReference type="InterPro" id="IPR025322">
    <property type="entry name" value="PADRE_dom"/>
</dbReference>
<proteinExistence type="predicted"/>
<reference evidence="1 2" key="1">
    <citation type="journal article" date="2023" name="G3 (Bethesda)">
        <title>A chromosome-length genome assembly and annotation of blackberry (Rubus argutus, cv. 'Hillquist').</title>
        <authorList>
            <person name="Bruna T."/>
            <person name="Aryal R."/>
            <person name="Dudchenko O."/>
            <person name="Sargent D.J."/>
            <person name="Mead D."/>
            <person name="Buti M."/>
            <person name="Cavallini A."/>
            <person name="Hytonen T."/>
            <person name="Andres J."/>
            <person name="Pham M."/>
            <person name="Weisz D."/>
            <person name="Mascagni F."/>
            <person name="Usai G."/>
            <person name="Natali L."/>
            <person name="Bassil N."/>
            <person name="Fernandez G.E."/>
            <person name="Lomsadze A."/>
            <person name="Armour M."/>
            <person name="Olukolu B."/>
            <person name="Poorten T."/>
            <person name="Britton C."/>
            <person name="Davik J."/>
            <person name="Ashrafi H."/>
            <person name="Aiden E.L."/>
            <person name="Borodovsky M."/>
            <person name="Worthington M."/>
        </authorList>
    </citation>
    <scope>NUCLEOTIDE SEQUENCE [LARGE SCALE GENOMIC DNA]</scope>
    <source>
        <strain evidence="1">PI 553951</strain>
    </source>
</reference>
<keyword evidence="2" id="KW-1185">Reference proteome</keyword>
<organism evidence="1 2">
    <name type="scientific">Rubus argutus</name>
    <name type="common">Southern blackberry</name>
    <dbReference type="NCBI Taxonomy" id="59490"/>
    <lineage>
        <taxon>Eukaryota</taxon>
        <taxon>Viridiplantae</taxon>
        <taxon>Streptophyta</taxon>
        <taxon>Embryophyta</taxon>
        <taxon>Tracheophyta</taxon>
        <taxon>Spermatophyta</taxon>
        <taxon>Magnoliopsida</taxon>
        <taxon>eudicotyledons</taxon>
        <taxon>Gunneridae</taxon>
        <taxon>Pentapetalae</taxon>
        <taxon>rosids</taxon>
        <taxon>fabids</taxon>
        <taxon>Rosales</taxon>
        <taxon>Rosaceae</taxon>
        <taxon>Rosoideae</taxon>
        <taxon>Rosoideae incertae sedis</taxon>
        <taxon>Rubus</taxon>
    </lineage>
</organism>
<evidence type="ECO:0000313" key="2">
    <source>
        <dbReference type="Proteomes" id="UP001457282"/>
    </source>
</evidence>
<sequence length="196" mass="22037">MGNTVIGGRSKKAKVMKITGETFKVRTPIQAGDVVKEHQGHVLLNSEAVKQFGVRAKPLEAQQELKPKSIYFLVELPKFDINSGEEERRSDSRLVRRVRSTASIQVGAKERLECLMLSRRAASDLTSTTNVRGGAPARMKIRLPRSQVVKLMEESKDDVEAADKIIQLYMANAGTVDTRNNNFSLKERHEVRIIFF</sequence>
<dbReference type="PANTHER" id="PTHR33148:SF6">
    <property type="entry name" value="DUF4228 DOMAIN-CONTAINING PROTEIN"/>
    <property type="match status" value="1"/>
</dbReference>
<dbReference type="PANTHER" id="PTHR33148">
    <property type="entry name" value="PLASTID MOVEMENT IMPAIRED PROTEIN-RELATED"/>
    <property type="match status" value="1"/>
</dbReference>